<feature type="region of interest" description="Disordered" evidence="1">
    <location>
        <begin position="524"/>
        <end position="560"/>
    </location>
</feature>
<feature type="compositionally biased region" description="Low complexity" evidence="1">
    <location>
        <begin position="24"/>
        <end position="33"/>
    </location>
</feature>
<dbReference type="Gene3D" id="3.40.50.300">
    <property type="entry name" value="P-loop containing nucleotide triphosphate hydrolases"/>
    <property type="match status" value="2"/>
</dbReference>
<comment type="caution">
    <text evidence="4">The sequence shown here is derived from an EMBL/GenBank/DDBJ whole genome shotgun (WGS) entry which is preliminary data.</text>
</comment>
<dbReference type="InterPro" id="IPR047187">
    <property type="entry name" value="SF1_C_Upf1"/>
</dbReference>
<feature type="region of interest" description="Disordered" evidence="1">
    <location>
        <begin position="24"/>
        <end position="51"/>
    </location>
</feature>
<keyword evidence="5" id="KW-1185">Reference proteome</keyword>
<evidence type="ECO:0000259" key="3">
    <source>
        <dbReference type="Pfam" id="PF13087"/>
    </source>
</evidence>
<dbReference type="CDD" id="cd18808">
    <property type="entry name" value="SF1_C_Upf1"/>
    <property type="match status" value="1"/>
</dbReference>
<dbReference type="PANTHER" id="PTHR10887">
    <property type="entry name" value="DNA2/NAM7 HELICASE FAMILY"/>
    <property type="match status" value="1"/>
</dbReference>
<dbReference type="AlphaFoldDB" id="A0A9W7GD20"/>
<protein>
    <submittedName>
        <fullName evidence="4">Uncharacterized protein</fullName>
    </submittedName>
</protein>
<evidence type="ECO:0000259" key="2">
    <source>
        <dbReference type="Pfam" id="PF13086"/>
    </source>
</evidence>
<feature type="region of interest" description="Disordered" evidence="1">
    <location>
        <begin position="430"/>
        <end position="455"/>
    </location>
</feature>
<dbReference type="InterPro" id="IPR027417">
    <property type="entry name" value="P-loop_NTPase"/>
</dbReference>
<dbReference type="InterPro" id="IPR041677">
    <property type="entry name" value="DNA2/NAM7_AAA_11"/>
</dbReference>
<dbReference type="InterPro" id="IPR041679">
    <property type="entry name" value="DNA2/NAM7-like_C"/>
</dbReference>
<dbReference type="Proteomes" id="UP001165065">
    <property type="component" value="Unassembled WGS sequence"/>
</dbReference>
<feature type="compositionally biased region" description="Low complexity" evidence="1">
    <location>
        <begin position="527"/>
        <end position="543"/>
    </location>
</feature>
<dbReference type="Pfam" id="PF13086">
    <property type="entry name" value="AAA_11"/>
    <property type="match status" value="1"/>
</dbReference>
<dbReference type="SUPFAM" id="SSF52540">
    <property type="entry name" value="P-loop containing nucleoside triphosphate hydrolases"/>
    <property type="match status" value="1"/>
</dbReference>
<reference evidence="5" key="1">
    <citation type="journal article" date="2023" name="Commun. Biol.">
        <title>Genome analysis of Parmales, the sister group of diatoms, reveals the evolutionary specialization of diatoms from phago-mixotrophs to photoautotrophs.</title>
        <authorList>
            <person name="Ban H."/>
            <person name="Sato S."/>
            <person name="Yoshikawa S."/>
            <person name="Yamada K."/>
            <person name="Nakamura Y."/>
            <person name="Ichinomiya M."/>
            <person name="Sato N."/>
            <person name="Blanc-Mathieu R."/>
            <person name="Endo H."/>
            <person name="Kuwata A."/>
            <person name="Ogata H."/>
        </authorList>
    </citation>
    <scope>NUCLEOTIDE SEQUENCE [LARGE SCALE GENOMIC DNA]</scope>
</reference>
<name>A0A9W7GD20_9STRA</name>
<evidence type="ECO:0000256" key="1">
    <source>
        <dbReference type="SAM" id="MobiDB-lite"/>
    </source>
</evidence>
<evidence type="ECO:0000313" key="5">
    <source>
        <dbReference type="Proteomes" id="UP001165065"/>
    </source>
</evidence>
<feature type="domain" description="DNA2/NAM7 helicase helicase" evidence="2">
    <location>
        <begin position="549"/>
        <end position="841"/>
    </location>
</feature>
<dbReference type="GO" id="GO:0004386">
    <property type="term" value="F:helicase activity"/>
    <property type="evidence" value="ECO:0007669"/>
    <property type="project" value="InterPro"/>
</dbReference>
<accession>A0A9W7GD20</accession>
<dbReference type="PANTHER" id="PTHR10887:SF495">
    <property type="entry name" value="HELICASE SENATAXIN ISOFORM X1-RELATED"/>
    <property type="match status" value="1"/>
</dbReference>
<evidence type="ECO:0000313" key="4">
    <source>
        <dbReference type="EMBL" id="GMI43803.1"/>
    </source>
</evidence>
<dbReference type="InterPro" id="IPR045055">
    <property type="entry name" value="DNA2/NAM7-like"/>
</dbReference>
<proteinExistence type="predicted"/>
<dbReference type="EMBL" id="BRYA01000200">
    <property type="protein sequence ID" value="GMI43803.1"/>
    <property type="molecule type" value="Genomic_DNA"/>
</dbReference>
<feature type="domain" description="DNA2/NAM7 helicase-like C-terminal" evidence="3">
    <location>
        <begin position="849"/>
        <end position="1069"/>
    </location>
</feature>
<organism evidence="4 5">
    <name type="scientific">Triparma columacea</name>
    <dbReference type="NCBI Taxonomy" id="722753"/>
    <lineage>
        <taxon>Eukaryota</taxon>
        <taxon>Sar</taxon>
        <taxon>Stramenopiles</taxon>
        <taxon>Ochrophyta</taxon>
        <taxon>Bolidophyceae</taxon>
        <taxon>Parmales</taxon>
        <taxon>Triparmaceae</taxon>
        <taxon>Triparma</taxon>
    </lineage>
</organism>
<dbReference type="Pfam" id="PF13087">
    <property type="entry name" value="AAA_12"/>
    <property type="match status" value="1"/>
</dbReference>
<sequence length="1109" mass="124670">MRRNARGVRVGKGICVNPLDLQANNGPSNWNNEPNKRRKHKWRQAKNQTRKQQLAAEQIQKDLAKKKSLLLPAASSIYTVDQTYPVAATLTPFERFYAILFYNWTHPEEYLLDEYFWSKTHPKEPNTSLTSPLSTSPPPVLQTSDFPEDIIHLATQQCKYAMLVEKLCIKGGVINHHKHTPTATTLHVPSRYNDMNHYYDTLKYGVLDEARGNIVSGLSKWCRLDNEENSTGDQSVVPRFSYRYNTTPPSPPPQTPKLKLLSADPSTDCLDPPPTLFKLVMEDFNRHQLTGEIVDHFRVGSIMLLVPTKTWEKGGEFKGDKGEDCVPFFCAVHPTTVHSFSERYYGEKNGMGSAIEVKLFAYMPSCSPFYKTNTSDGQNPYDFPNGTSFYYLPIGSVTSLVRSFDSIERGFEVPFMHNLLGTKKSTHIRFGDEEDDDENDDDEVQANTKKRKTLQDEAGANVNDFFVFDRQGCGEEGAKEVPEKATASLNESQCKAMNLFVLKCASVTGKFSRSLSEDLDNSVQALPAPSSKSASATPVATTVEKQKESSRDITLVQGPPGTGKTTFTVQTLLKILHDSRTSGQRTLVCAPSNKAILVLASRFLIEHSKILQKQGGSPEETTSLVSLIGVEAKLSEEIGKRGDKDNAATGHVPRNDSVESMFVWRYVDQIVDDLEHALSLLPRFDELLDTISPENAAMHGMDSRAEIAAIVESIKKRIRSHTPRTYAKDFKQYLDRVLVSLEEQDHKSTRHLLVDCRNFARDELDSKMIVAERLNTSKIIFCTLSSSGSATVKSMSSVDNLVVDEAGACVEADIMIPFILRPRRLLLVGDPKQLPATTMSQRGTRMKFERSMLERMQLDLEYDYTMLDTQYRMDPEISLFPGMEWYGGKLKDGVKALAKEGEEECELFRVSINRNEGPLCFFDTQGKMPEVQSWGGSYSNEGEAITVVKMLRKLFEEHLSRIGRNKLYEGLTLRQRKELKYSWCTPDKVRVITFYAAQVGEIKKQLRTRGFKDQNITVCTVDSSQGCEAETVILSFVRSGRGVGFLNDERRLNVGLTRAKKKCVIVGDVRTIKKGKTLKRFVENIIGRQGIICNKLGAVDNNVATNRFS</sequence>
<gene>
    <name evidence="4" type="ORF">TrCOL_g3085</name>
</gene>
<dbReference type="OrthoDB" id="197321at2759"/>
<feature type="compositionally biased region" description="Acidic residues" evidence="1">
    <location>
        <begin position="432"/>
        <end position="444"/>
    </location>
</feature>